<dbReference type="CDD" id="cd06577">
    <property type="entry name" value="PASTA_pknB"/>
    <property type="match status" value="1"/>
</dbReference>
<dbReference type="InterPro" id="IPR005543">
    <property type="entry name" value="PASTA_dom"/>
</dbReference>
<proteinExistence type="predicted"/>
<name>A0ABW2U9Y7_9BACT</name>
<dbReference type="Gene3D" id="3.30.10.20">
    <property type="match status" value="1"/>
</dbReference>
<evidence type="ECO:0000259" key="1">
    <source>
        <dbReference type="Pfam" id="PF03793"/>
    </source>
</evidence>
<comment type="caution">
    <text evidence="2">The sequence shown here is derived from an EMBL/GenBank/DDBJ whole genome shotgun (WGS) entry which is preliminary data.</text>
</comment>
<dbReference type="EMBL" id="JBHTEK010000001">
    <property type="protein sequence ID" value="MFC7669627.1"/>
    <property type="molecule type" value="Genomic_DNA"/>
</dbReference>
<protein>
    <submittedName>
        <fullName evidence="2">PASTA domain-containing protein</fullName>
    </submittedName>
</protein>
<sequence length="59" mass="6344">MPEDEAITLLIGQGLQKGEVFEQAAEDGQVPGTVVRQRPLAGPDATIRMGQLVDIWVAK</sequence>
<keyword evidence="3" id="KW-1185">Reference proteome</keyword>
<dbReference type="Pfam" id="PF03793">
    <property type="entry name" value="PASTA"/>
    <property type="match status" value="1"/>
</dbReference>
<accession>A0ABW2U9Y7</accession>
<gene>
    <name evidence="2" type="ORF">ACFQT0_21350</name>
</gene>
<dbReference type="Proteomes" id="UP001596513">
    <property type="component" value="Unassembled WGS sequence"/>
</dbReference>
<organism evidence="2 3">
    <name type="scientific">Hymenobacter humi</name>
    <dbReference type="NCBI Taxonomy" id="1411620"/>
    <lineage>
        <taxon>Bacteria</taxon>
        <taxon>Pseudomonadati</taxon>
        <taxon>Bacteroidota</taxon>
        <taxon>Cytophagia</taxon>
        <taxon>Cytophagales</taxon>
        <taxon>Hymenobacteraceae</taxon>
        <taxon>Hymenobacter</taxon>
    </lineage>
</organism>
<reference evidence="3" key="1">
    <citation type="journal article" date="2019" name="Int. J. Syst. Evol. Microbiol.">
        <title>The Global Catalogue of Microorganisms (GCM) 10K type strain sequencing project: providing services to taxonomists for standard genome sequencing and annotation.</title>
        <authorList>
            <consortium name="The Broad Institute Genomics Platform"/>
            <consortium name="The Broad Institute Genome Sequencing Center for Infectious Disease"/>
            <person name="Wu L."/>
            <person name="Ma J."/>
        </authorList>
    </citation>
    <scope>NUCLEOTIDE SEQUENCE [LARGE SCALE GENOMIC DNA]</scope>
    <source>
        <strain evidence="3">JCM 19635</strain>
    </source>
</reference>
<dbReference type="RefSeq" id="WP_380205119.1">
    <property type="nucleotide sequence ID" value="NZ_JBHTEK010000001.1"/>
</dbReference>
<feature type="domain" description="PASTA" evidence="1">
    <location>
        <begin position="1"/>
        <end position="59"/>
    </location>
</feature>
<evidence type="ECO:0000313" key="2">
    <source>
        <dbReference type="EMBL" id="MFC7669627.1"/>
    </source>
</evidence>
<evidence type="ECO:0000313" key="3">
    <source>
        <dbReference type="Proteomes" id="UP001596513"/>
    </source>
</evidence>